<comment type="caution">
    <text evidence="1">The sequence shown here is derived from an EMBL/GenBank/DDBJ whole genome shotgun (WGS) entry which is preliminary data.</text>
</comment>
<dbReference type="Proteomes" id="UP001222027">
    <property type="component" value="Unassembled WGS sequence"/>
</dbReference>
<dbReference type="EMBL" id="JAQQAF010000003">
    <property type="protein sequence ID" value="KAJ8497788.1"/>
    <property type="molecule type" value="Genomic_DNA"/>
</dbReference>
<proteinExistence type="predicted"/>
<keyword evidence="2" id="KW-1185">Reference proteome</keyword>
<reference evidence="1 2" key="1">
    <citation type="submission" date="2022-12" db="EMBL/GenBank/DDBJ databases">
        <title>Chromosome-scale assembly of the Ensete ventricosum genome.</title>
        <authorList>
            <person name="Dussert Y."/>
            <person name="Stocks J."/>
            <person name="Wendawek A."/>
            <person name="Woldeyes F."/>
            <person name="Nichols R.A."/>
            <person name="Borrell J.S."/>
        </authorList>
    </citation>
    <scope>NUCLEOTIDE SEQUENCE [LARGE SCALE GENOMIC DNA]</scope>
    <source>
        <strain evidence="2">cv. Maze</strain>
        <tissue evidence="1">Seeds</tissue>
    </source>
</reference>
<protein>
    <submittedName>
        <fullName evidence="1">Uncharacterized protein</fullName>
    </submittedName>
</protein>
<name>A0AAV8RGB0_ENSVE</name>
<organism evidence="1 2">
    <name type="scientific">Ensete ventricosum</name>
    <name type="common">Abyssinian banana</name>
    <name type="synonym">Musa ensete</name>
    <dbReference type="NCBI Taxonomy" id="4639"/>
    <lineage>
        <taxon>Eukaryota</taxon>
        <taxon>Viridiplantae</taxon>
        <taxon>Streptophyta</taxon>
        <taxon>Embryophyta</taxon>
        <taxon>Tracheophyta</taxon>
        <taxon>Spermatophyta</taxon>
        <taxon>Magnoliopsida</taxon>
        <taxon>Liliopsida</taxon>
        <taxon>Zingiberales</taxon>
        <taxon>Musaceae</taxon>
        <taxon>Ensete</taxon>
    </lineage>
</organism>
<gene>
    <name evidence="1" type="ORF">OPV22_008340</name>
</gene>
<evidence type="ECO:0000313" key="1">
    <source>
        <dbReference type="EMBL" id="KAJ8497788.1"/>
    </source>
</evidence>
<dbReference type="AlphaFoldDB" id="A0AAV8RGB0"/>
<sequence>MRHFYDSQILSRVCLLRMDSHAVSSRHFIQLGKNLVHKMCLEIMYDLLLCKDFQLASGISLELIKWPKSCDFKGGNCLERNVKFPSSLIPTWKH</sequence>
<accession>A0AAV8RGB0</accession>
<evidence type="ECO:0000313" key="2">
    <source>
        <dbReference type="Proteomes" id="UP001222027"/>
    </source>
</evidence>